<keyword evidence="3 5" id="KW-0346">Stress response</keyword>
<dbReference type="Gene3D" id="3.30.450.40">
    <property type="match status" value="1"/>
</dbReference>
<dbReference type="InterPro" id="IPR002571">
    <property type="entry name" value="HrcA"/>
</dbReference>
<dbReference type="AlphaFoldDB" id="A0A3E2BNC7"/>
<dbReference type="InterPro" id="IPR036390">
    <property type="entry name" value="WH_DNA-bd_sf"/>
</dbReference>
<keyword evidence="4 5" id="KW-0804">Transcription</keyword>
<organism evidence="7 8">
    <name type="scientific">Candidatus Saccharicenans subterraneus</name>
    <dbReference type="NCBI Taxonomy" id="2508984"/>
    <lineage>
        <taxon>Bacteria</taxon>
        <taxon>Candidatus Aminicenantota</taxon>
        <taxon>Candidatus Aminicenantia</taxon>
        <taxon>Candidatus Aminicenantales</taxon>
        <taxon>Candidatus Saccharicenantaceae</taxon>
        <taxon>Candidatus Saccharicenans</taxon>
    </lineage>
</organism>
<dbReference type="InterPro" id="IPR021153">
    <property type="entry name" value="HrcA_C"/>
</dbReference>
<dbReference type="SUPFAM" id="SSF55781">
    <property type="entry name" value="GAF domain-like"/>
    <property type="match status" value="1"/>
</dbReference>
<dbReference type="GO" id="GO:0045892">
    <property type="term" value="P:negative regulation of DNA-templated transcription"/>
    <property type="evidence" value="ECO:0007669"/>
    <property type="project" value="UniProtKB-UniRule"/>
</dbReference>
<feature type="domain" description="Heat-inducible transcription repressor HrcA C-terminal" evidence="6">
    <location>
        <begin position="109"/>
        <end position="330"/>
    </location>
</feature>
<name>A0A3E2BNC7_9BACT</name>
<gene>
    <name evidence="5" type="primary">hrcA</name>
    <name evidence="7" type="ORF">OP8BY_2142</name>
</gene>
<keyword evidence="1 5" id="KW-0678">Repressor</keyword>
<dbReference type="PANTHER" id="PTHR34824">
    <property type="entry name" value="HEAT-INDUCIBLE TRANSCRIPTION REPRESSOR HRCA"/>
    <property type="match status" value="1"/>
</dbReference>
<dbReference type="Gene3D" id="1.10.10.10">
    <property type="entry name" value="Winged helix-like DNA-binding domain superfamily/Winged helix DNA-binding domain"/>
    <property type="match status" value="1"/>
</dbReference>
<evidence type="ECO:0000256" key="5">
    <source>
        <dbReference type="HAMAP-Rule" id="MF_00081"/>
    </source>
</evidence>
<protein>
    <recommendedName>
        <fullName evidence="5">Heat-inducible transcription repressor HrcA</fullName>
    </recommendedName>
</protein>
<evidence type="ECO:0000313" key="7">
    <source>
        <dbReference type="EMBL" id="RFT16136.1"/>
    </source>
</evidence>
<dbReference type="Proteomes" id="UP000257323">
    <property type="component" value="Unassembled WGS sequence"/>
</dbReference>
<dbReference type="PANTHER" id="PTHR34824:SF1">
    <property type="entry name" value="HEAT-INDUCIBLE TRANSCRIPTION REPRESSOR HRCA"/>
    <property type="match status" value="1"/>
</dbReference>
<proteinExistence type="inferred from homology"/>
<dbReference type="InterPro" id="IPR036388">
    <property type="entry name" value="WH-like_DNA-bd_sf"/>
</dbReference>
<evidence type="ECO:0000256" key="1">
    <source>
        <dbReference type="ARBA" id="ARBA00022491"/>
    </source>
</evidence>
<dbReference type="GO" id="GO:0003677">
    <property type="term" value="F:DNA binding"/>
    <property type="evidence" value="ECO:0007669"/>
    <property type="project" value="InterPro"/>
</dbReference>
<evidence type="ECO:0000256" key="2">
    <source>
        <dbReference type="ARBA" id="ARBA00023015"/>
    </source>
</evidence>
<evidence type="ECO:0000256" key="3">
    <source>
        <dbReference type="ARBA" id="ARBA00023016"/>
    </source>
</evidence>
<dbReference type="HAMAP" id="MF_00081">
    <property type="entry name" value="HrcA"/>
    <property type="match status" value="1"/>
</dbReference>
<dbReference type="SUPFAM" id="SSF46785">
    <property type="entry name" value="Winged helix' DNA-binding domain"/>
    <property type="match status" value="1"/>
</dbReference>
<comment type="function">
    <text evidence="5">Negative regulator of class I heat shock genes (grpE-dnaK-dnaJ and groELS operons). Prevents heat-shock induction of these operons.</text>
</comment>
<comment type="caution">
    <text evidence="7">The sequence shown here is derived from an EMBL/GenBank/DDBJ whole genome shotgun (WGS) entry which is preliminary data.</text>
</comment>
<reference evidence="7 8" key="1">
    <citation type="submission" date="2018-08" db="EMBL/GenBank/DDBJ databases">
        <title>Genome analysis of the thermophilic bacterium of the candidate phylum Aminicenantes from deep subsurface aquifer revealed its physiology and ecological role.</title>
        <authorList>
            <person name="Kadnikov V.V."/>
            <person name="Mardanov A.V."/>
            <person name="Beletsky A.V."/>
            <person name="Karnachuk O.V."/>
            <person name="Ravin N.V."/>
        </authorList>
    </citation>
    <scope>NUCLEOTIDE SEQUENCE [LARGE SCALE GENOMIC DNA]</scope>
    <source>
        <strain evidence="7">BY38</strain>
    </source>
</reference>
<accession>A0A3E2BNC7</accession>
<evidence type="ECO:0000256" key="4">
    <source>
        <dbReference type="ARBA" id="ARBA00023163"/>
    </source>
</evidence>
<dbReference type="InterPro" id="IPR029016">
    <property type="entry name" value="GAF-like_dom_sf"/>
</dbReference>
<sequence>MSYSRLENKEKIILNLTVASYLETGKPVSSGLLAQKLNFKISPATIRNAMASLEQQGYLYQPHTSAGRLPTDEGIRFYVNTLLTETLRATPDELRIYPEELSVGSGELDSLLLQVSQILASSSDNLAFVISPHISRVAFDQVRFVKLKDNRVMIVLLSTFNLVQTEIFETQTLFTQAELDRAAQYLNQNFRGKSLSHVRDYLFRELPRLKMRYEDLVEKLISLLRSSPALEKEEGKIFLQGTARLLDKAELFDFNKLKSLFQNFEEKANLARLLSDLISLERVKVIIGSELRLPEIADCSLILSHYGYRNQVLGSLGIIGPKRLPYDRIIPLVDNVARRLTRTITILEKGVEL</sequence>
<dbReference type="Pfam" id="PF01628">
    <property type="entry name" value="HrcA"/>
    <property type="match status" value="1"/>
</dbReference>
<dbReference type="InterPro" id="IPR023120">
    <property type="entry name" value="WHTH_transcript_rep_HrcA_IDD"/>
</dbReference>
<dbReference type="PIRSF" id="PIRSF005485">
    <property type="entry name" value="HrcA"/>
    <property type="match status" value="1"/>
</dbReference>
<dbReference type="EMBL" id="QUAH01000005">
    <property type="protein sequence ID" value="RFT16136.1"/>
    <property type="molecule type" value="Genomic_DNA"/>
</dbReference>
<comment type="similarity">
    <text evidence="5">Belongs to the HrcA family.</text>
</comment>
<evidence type="ECO:0000313" key="8">
    <source>
        <dbReference type="Proteomes" id="UP000257323"/>
    </source>
</evidence>
<dbReference type="Gene3D" id="3.30.390.60">
    <property type="entry name" value="Heat-inducible transcription repressor hrca homolog, domain 3"/>
    <property type="match status" value="1"/>
</dbReference>
<dbReference type="NCBIfam" id="TIGR00331">
    <property type="entry name" value="hrcA"/>
    <property type="match status" value="1"/>
</dbReference>
<evidence type="ECO:0000259" key="6">
    <source>
        <dbReference type="Pfam" id="PF01628"/>
    </source>
</evidence>
<keyword evidence="2 5" id="KW-0805">Transcription regulation</keyword>